<name>A0A2V5HWP8_9EURO</name>
<evidence type="ECO:0000313" key="2">
    <source>
        <dbReference type="EMBL" id="PYI26013.1"/>
    </source>
</evidence>
<proteinExistence type="predicted"/>
<organism evidence="2 3">
    <name type="scientific">Aspergillus indologenus CBS 114.80</name>
    <dbReference type="NCBI Taxonomy" id="1450541"/>
    <lineage>
        <taxon>Eukaryota</taxon>
        <taxon>Fungi</taxon>
        <taxon>Dikarya</taxon>
        <taxon>Ascomycota</taxon>
        <taxon>Pezizomycotina</taxon>
        <taxon>Eurotiomycetes</taxon>
        <taxon>Eurotiomycetidae</taxon>
        <taxon>Eurotiales</taxon>
        <taxon>Aspergillaceae</taxon>
        <taxon>Aspergillus</taxon>
        <taxon>Aspergillus subgen. Circumdati</taxon>
    </lineage>
</organism>
<reference evidence="2 3" key="1">
    <citation type="submission" date="2018-02" db="EMBL/GenBank/DDBJ databases">
        <title>The genomes of Aspergillus section Nigri reveals drivers in fungal speciation.</title>
        <authorList>
            <consortium name="DOE Joint Genome Institute"/>
            <person name="Vesth T.C."/>
            <person name="Nybo J."/>
            <person name="Theobald S."/>
            <person name="Brandl J."/>
            <person name="Frisvad J.C."/>
            <person name="Nielsen K.F."/>
            <person name="Lyhne E.K."/>
            <person name="Kogle M.E."/>
            <person name="Kuo A."/>
            <person name="Riley R."/>
            <person name="Clum A."/>
            <person name="Nolan M."/>
            <person name="Lipzen A."/>
            <person name="Salamov A."/>
            <person name="Henrissat B."/>
            <person name="Wiebenga A."/>
            <person name="De vries R.P."/>
            <person name="Grigoriev I.V."/>
            <person name="Mortensen U.H."/>
            <person name="Andersen M.R."/>
            <person name="Baker S.E."/>
        </authorList>
    </citation>
    <scope>NUCLEOTIDE SEQUENCE [LARGE SCALE GENOMIC DNA]</scope>
    <source>
        <strain evidence="2 3">CBS 114.80</strain>
    </source>
</reference>
<dbReference type="Proteomes" id="UP000248817">
    <property type="component" value="Unassembled WGS sequence"/>
</dbReference>
<evidence type="ECO:0000313" key="3">
    <source>
        <dbReference type="Proteomes" id="UP000248817"/>
    </source>
</evidence>
<dbReference type="EMBL" id="KZ825615">
    <property type="protein sequence ID" value="PYI26013.1"/>
    <property type="molecule type" value="Genomic_DNA"/>
</dbReference>
<sequence length="466" mass="53048">MDTLPNELLLLIAEENIQEFEYMNYLPLLLVCKRWRALFLSHAYACVKLDVKQIKSFLVTVQRNPSIATSIVYLQVEASSITFEVTTNVISSIRSRVAELSQSPEETAEWEKELVRGNHDAWIAVLLTCLSKLSSLHLNSAMLLGKYVRGIVSRAVARQAAFTPILQELQTFGFEPMYPGGLWIPFHASDLLPFFHLPAMRRVELWWALIDSDNMNGDATAGLELKGGTLPITEIDSLGNGRHGLIQFIAACQNLESFRWRHIDIEVPRKSYRRFRPRAFHRSLSTQKHSLEELWLNHQDMFDVSSNLEEDEGGEQESKLDPPDNWFGSLADFVELQELRIRVVNLLDLRSSCPEPGKALKNILPGSLERLFLTECHAEHTGRVHQELMELFACKTQKFPNLELLVIACKFFKELEPPAAARCECVPGSLQKSFIEPIKAAAEGVDVDFRAAYKIDHYERYAYATI</sequence>
<dbReference type="AlphaFoldDB" id="A0A2V5HWP8"/>
<dbReference type="InterPro" id="IPR056867">
    <property type="entry name" value="LRR_15"/>
</dbReference>
<keyword evidence="3" id="KW-1185">Reference proteome</keyword>
<protein>
    <recommendedName>
        <fullName evidence="1">Leucine-rich repeat domain-containing protein</fullName>
    </recommendedName>
</protein>
<gene>
    <name evidence="2" type="ORF">BP00DRAFT_408232</name>
</gene>
<feature type="domain" description="Leucine-rich repeat" evidence="1">
    <location>
        <begin position="237"/>
        <end position="407"/>
    </location>
</feature>
<accession>A0A2V5HWP8</accession>
<dbReference type="Pfam" id="PF24969">
    <property type="entry name" value="LRR_15"/>
    <property type="match status" value="1"/>
</dbReference>
<evidence type="ECO:0000259" key="1">
    <source>
        <dbReference type="Pfam" id="PF24969"/>
    </source>
</evidence>